<dbReference type="Proteomes" id="UP000294901">
    <property type="component" value="Unassembled WGS sequence"/>
</dbReference>
<reference evidence="2 3" key="1">
    <citation type="submission" date="2019-03" db="EMBL/GenBank/DDBJ databases">
        <title>Sequencing the genomes of 1000 actinobacteria strains.</title>
        <authorList>
            <person name="Klenk H.-P."/>
        </authorList>
    </citation>
    <scope>NUCLEOTIDE SEQUENCE [LARGE SCALE GENOMIC DNA]</scope>
    <source>
        <strain evidence="2 3">DSM 43805</strain>
    </source>
</reference>
<feature type="transmembrane region" description="Helical" evidence="1">
    <location>
        <begin position="52"/>
        <end position="70"/>
    </location>
</feature>
<keyword evidence="1" id="KW-0472">Membrane</keyword>
<dbReference type="OrthoDB" id="3528632at2"/>
<feature type="transmembrane region" description="Helical" evidence="1">
    <location>
        <begin position="76"/>
        <end position="94"/>
    </location>
</feature>
<dbReference type="AlphaFoldDB" id="A0A4R6JU71"/>
<dbReference type="Pfam" id="PF19744">
    <property type="entry name" value="DUF6232"/>
    <property type="match status" value="1"/>
</dbReference>
<accession>A0A4R6JU71</accession>
<evidence type="ECO:0000256" key="1">
    <source>
        <dbReference type="SAM" id="Phobius"/>
    </source>
</evidence>
<dbReference type="InterPro" id="IPR045629">
    <property type="entry name" value="DUF6232"/>
</dbReference>
<organism evidence="2 3">
    <name type="scientific">Paractinoplanes brasiliensis</name>
    <dbReference type="NCBI Taxonomy" id="52695"/>
    <lineage>
        <taxon>Bacteria</taxon>
        <taxon>Bacillati</taxon>
        <taxon>Actinomycetota</taxon>
        <taxon>Actinomycetes</taxon>
        <taxon>Micromonosporales</taxon>
        <taxon>Micromonosporaceae</taxon>
        <taxon>Paractinoplanes</taxon>
    </lineage>
</organism>
<dbReference type="RefSeq" id="WP_133873982.1">
    <property type="nucleotide sequence ID" value="NZ_BOMD01000054.1"/>
</dbReference>
<keyword evidence="3" id="KW-1185">Reference proteome</keyword>
<proteinExistence type="predicted"/>
<name>A0A4R6JU71_9ACTN</name>
<protein>
    <submittedName>
        <fullName evidence="2">Uncharacterized protein</fullName>
    </submittedName>
</protein>
<keyword evidence="1" id="KW-1133">Transmembrane helix</keyword>
<dbReference type="EMBL" id="SNWR01000001">
    <property type="protein sequence ID" value="TDO39697.1"/>
    <property type="molecule type" value="Genomic_DNA"/>
</dbReference>
<evidence type="ECO:0000313" key="3">
    <source>
        <dbReference type="Proteomes" id="UP000294901"/>
    </source>
</evidence>
<sequence>MRTRHRDVEFRISRRMLWVDMEAFPLQMVTRVRPIEITPNRSKILIAYARKAAALLGLGVLGLALLSCAGDAVPNWLTGVVAVVLAGAFIAQTVRAIRLLTRPALYVLSVATAGTARAALVSDKRDLIYDLTRRVAEAIDNPAMEYAIHVEHIEGDLVAGDKYSGDRVDGDKLVFGS</sequence>
<evidence type="ECO:0000313" key="2">
    <source>
        <dbReference type="EMBL" id="TDO39697.1"/>
    </source>
</evidence>
<gene>
    <name evidence="2" type="ORF">C8E87_3393</name>
</gene>
<keyword evidence="1" id="KW-0812">Transmembrane</keyword>
<comment type="caution">
    <text evidence="2">The sequence shown here is derived from an EMBL/GenBank/DDBJ whole genome shotgun (WGS) entry which is preliminary data.</text>
</comment>